<proteinExistence type="predicted"/>
<protein>
    <submittedName>
        <fullName evidence="2">Uncharacterized protein</fullName>
    </submittedName>
</protein>
<reference evidence="3" key="1">
    <citation type="journal article" date="2015" name="Nat. Genet.">
        <title>The genome and transcriptome of the zoonotic hookworm Ancylostoma ceylanicum identify infection-specific gene families.</title>
        <authorList>
            <person name="Schwarz E.M."/>
            <person name="Hu Y."/>
            <person name="Antoshechkin I."/>
            <person name="Miller M.M."/>
            <person name="Sternberg P.W."/>
            <person name="Aroian R.V."/>
        </authorList>
    </citation>
    <scope>NUCLEOTIDE SEQUENCE</scope>
    <source>
        <strain evidence="3">HY135</strain>
    </source>
</reference>
<accession>A0A016TVA7</accession>
<feature type="compositionally biased region" description="Basic and acidic residues" evidence="1">
    <location>
        <begin position="145"/>
        <end position="159"/>
    </location>
</feature>
<dbReference type="AlphaFoldDB" id="A0A016TVA7"/>
<evidence type="ECO:0000313" key="2">
    <source>
        <dbReference type="EMBL" id="EYC06537.1"/>
    </source>
</evidence>
<dbReference type="Proteomes" id="UP000024635">
    <property type="component" value="Unassembled WGS sequence"/>
</dbReference>
<feature type="compositionally biased region" description="Basic and acidic residues" evidence="1">
    <location>
        <begin position="167"/>
        <end position="179"/>
    </location>
</feature>
<feature type="region of interest" description="Disordered" evidence="1">
    <location>
        <begin position="1"/>
        <end position="27"/>
    </location>
</feature>
<dbReference type="EMBL" id="JARK01001411">
    <property type="protein sequence ID" value="EYC06537.1"/>
    <property type="molecule type" value="Genomic_DNA"/>
</dbReference>
<sequence>MKKWPMGRNLGQRDARTNWPALNGEMNGPNLAAILASIPAGAGILAEGADAAAKPAVSSHDVGLMQRDWDSRRSARKAEKEEKRKSDQAVGKATDGGSIDGKSGTVQQKIEEAPTQASDVGDDDENPKSNGQRKISTASNDDVVDEKNSLLKNKTDTKSKMSNSRCSAEREFPTQPEKE</sequence>
<organism evidence="2 3">
    <name type="scientific">Ancylostoma ceylanicum</name>
    <dbReference type="NCBI Taxonomy" id="53326"/>
    <lineage>
        <taxon>Eukaryota</taxon>
        <taxon>Metazoa</taxon>
        <taxon>Ecdysozoa</taxon>
        <taxon>Nematoda</taxon>
        <taxon>Chromadorea</taxon>
        <taxon>Rhabditida</taxon>
        <taxon>Rhabditina</taxon>
        <taxon>Rhabditomorpha</taxon>
        <taxon>Strongyloidea</taxon>
        <taxon>Ancylostomatidae</taxon>
        <taxon>Ancylostomatinae</taxon>
        <taxon>Ancylostoma</taxon>
    </lineage>
</organism>
<feature type="compositionally biased region" description="Basic and acidic residues" evidence="1">
    <location>
        <begin position="67"/>
        <end position="87"/>
    </location>
</feature>
<name>A0A016TVA7_9BILA</name>
<feature type="region of interest" description="Disordered" evidence="1">
    <location>
        <begin position="55"/>
        <end position="179"/>
    </location>
</feature>
<keyword evidence="3" id="KW-1185">Reference proteome</keyword>
<feature type="compositionally biased region" description="Polar residues" evidence="1">
    <location>
        <begin position="128"/>
        <end position="140"/>
    </location>
</feature>
<gene>
    <name evidence="2" type="primary">Acey_s0075.g947</name>
    <name evidence="2" type="ORF">Y032_0075g947</name>
</gene>
<evidence type="ECO:0000313" key="3">
    <source>
        <dbReference type="Proteomes" id="UP000024635"/>
    </source>
</evidence>
<comment type="caution">
    <text evidence="2">The sequence shown here is derived from an EMBL/GenBank/DDBJ whole genome shotgun (WGS) entry which is preliminary data.</text>
</comment>
<evidence type="ECO:0000256" key="1">
    <source>
        <dbReference type="SAM" id="MobiDB-lite"/>
    </source>
</evidence>